<dbReference type="PANTHER" id="PTHR43787:SF10">
    <property type="entry name" value="COFACTOR MODIFYING PROTEIN"/>
    <property type="match status" value="1"/>
</dbReference>
<feature type="domain" description="Radical SAM core" evidence="7">
    <location>
        <begin position="1"/>
        <end position="206"/>
    </location>
</feature>
<evidence type="ECO:0000256" key="6">
    <source>
        <dbReference type="ARBA" id="ARBA00023014"/>
    </source>
</evidence>
<dbReference type="GeneID" id="90545048"/>
<keyword evidence="3" id="KW-0949">S-adenosyl-L-methionine</keyword>
<dbReference type="SFLD" id="SFLDS00029">
    <property type="entry name" value="Radical_SAM"/>
    <property type="match status" value="1"/>
</dbReference>
<dbReference type="PROSITE" id="PS51918">
    <property type="entry name" value="RADICAL_SAM"/>
    <property type="match status" value="1"/>
</dbReference>
<dbReference type="STRING" id="1529.SAMN04487885_11288"/>
<keyword evidence="6" id="KW-0411">Iron-sulfur</keyword>
<keyword evidence="10" id="KW-1185">Reference proteome</keyword>
<dbReference type="EMBL" id="FOOE01000012">
    <property type="protein sequence ID" value="SFF84946.1"/>
    <property type="molecule type" value="Genomic_DNA"/>
</dbReference>
<dbReference type="PANTHER" id="PTHR43787">
    <property type="entry name" value="FEMO COFACTOR BIOSYNTHESIS PROTEIN NIFB-RELATED"/>
    <property type="match status" value="1"/>
</dbReference>
<keyword evidence="5" id="KW-0408">Iron</keyword>
<dbReference type="PROSITE" id="PS01305">
    <property type="entry name" value="MOAA_NIFB_PQQE"/>
    <property type="match status" value="1"/>
</dbReference>
<dbReference type="Proteomes" id="UP000246114">
    <property type="component" value="Unassembled WGS sequence"/>
</dbReference>
<proteinExistence type="predicted"/>
<evidence type="ECO:0000256" key="4">
    <source>
        <dbReference type="ARBA" id="ARBA00022723"/>
    </source>
</evidence>
<evidence type="ECO:0000259" key="7">
    <source>
        <dbReference type="PROSITE" id="PS51918"/>
    </source>
</evidence>
<dbReference type="Pfam" id="PF13186">
    <property type="entry name" value="SPASM"/>
    <property type="match status" value="1"/>
</dbReference>
<dbReference type="InterPro" id="IPR007197">
    <property type="entry name" value="rSAM"/>
</dbReference>
<dbReference type="AlphaFoldDB" id="A0A1I2M686"/>
<dbReference type="SFLD" id="SFLDG01067">
    <property type="entry name" value="SPASM/twitch_domain_containing"/>
    <property type="match status" value="1"/>
</dbReference>
<dbReference type="CDD" id="cd01335">
    <property type="entry name" value="Radical_SAM"/>
    <property type="match status" value="1"/>
</dbReference>
<dbReference type="GO" id="GO:0003824">
    <property type="term" value="F:catalytic activity"/>
    <property type="evidence" value="ECO:0007669"/>
    <property type="project" value="InterPro"/>
</dbReference>
<dbReference type="OrthoDB" id="9805809at2"/>
<organism evidence="9 10">
    <name type="scientific">Clostridium cadaveris</name>
    <dbReference type="NCBI Taxonomy" id="1529"/>
    <lineage>
        <taxon>Bacteria</taxon>
        <taxon>Bacillati</taxon>
        <taxon>Bacillota</taxon>
        <taxon>Clostridia</taxon>
        <taxon>Eubacteriales</taxon>
        <taxon>Clostridiaceae</taxon>
        <taxon>Clostridium</taxon>
    </lineage>
</organism>
<dbReference type="Gene3D" id="3.20.20.70">
    <property type="entry name" value="Aldolase class I"/>
    <property type="match status" value="1"/>
</dbReference>
<sequence>MKKFKRIYVEITNVCNMNCNFCPKTNRKSKFMNVEEFLHIAKEIKPYTDYICLHLMGEPLLNPNLKSFLDISEEYGFQVNLTTNGTLIKKNEETLLSSKSLRKISISLHSFEANDQEVDLKDYVNDIVNFVKKAHDDNGVICELRLWNGDSDLLKGCNNLNDDIADLLKETLNSDIDIKGMLHNQDSIKISDKIFLEAAEKFQWPDVNGEKIGDNAFCYGLRQHIGILVDGTVVPCCLDSEGNIPLGNIFKNSLEDILKSKRAESIYNGFSGRKAVEHLCKTCGYARRFEK</sequence>
<dbReference type="InterPro" id="IPR058240">
    <property type="entry name" value="rSAM_sf"/>
</dbReference>
<evidence type="ECO:0000313" key="8">
    <source>
        <dbReference type="EMBL" id="PWL52572.1"/>
    </source>
</evidence>
<evidence type="ECO:0000256" key="2">
    <source>
        <dbReference type="ARBA" id="ARBA00022485"/>
    </source>
</evidence>
<dbReference type="InterPro" id="IPR000385">
    <property type="entry name" value="MoaA_NifB_PqqE_Fe-S-bd_CS"/>
</dbReference>
<dbReference type="InterPro" id="IPR023885">
    <property type="entry name" value="4Fe4S-binding_SPASM_dom"/>
</dbReference>
<dbReference type="Proteomes" id="UP000182135">
    <property type="component" value="Unassembled WGS sequence"/>
</dbReference>
<dbReference type="GO" id="GO:0051539">
    <property type="term" value="F:4 iron, 4 sulfur cluster binding"/>
    <property type="evidence" value="ECO:0007669"/>
    <property type="project" value="UniProtKB-KW"/>
</dbReference>
<dbReference type="GO" id="GO:0046872">
    <property type="term" value="F:metal ion binding"/>
    <property type="evidence" value="ECO:0007669"/>
    <property type="project" value="UniProtKB-KW"/>
</dbReference>
<comment type="cofactor">
    <cofactor evidence="1">
        <name>[4Fe-4S] cluster</name>
        <dbReference type="ChEBI" id="CHEBI:49883"/>
    </cofactor>
</comment>
<reference evidence="8 11" key="2">
    <citation type="submission" date="2018-03" db="EMBL/GenBank/DDBJ databases">
        <title>The uncultured portion of the human microbiome is neutrally assembled.</title>
        <authorList>
            <person name="Jeraldo P."/>
            <person name="Boardman L."/>
            <person name="White B.A."/>
            <person name="Nelson H."/>
            <person name="Goldenfeld N."/>
            <person name="Chia N."/>
        </authorList>
    </citation>
    <scope>NUCLEOTIDE SEQUENCE [LARGE SCALE GENOMIC DNA]</scope>
    <source>
        <strain evidence="8">CIM:MAG 903</strain>
    </source>
</reference>
<gene>
    <name evidence="8" type="ORF">DBY38_10580</name>
    <name evidence="9" type="ORF">SAMN04487885_11288</name>
</gene>
<keyword evidence="2" id="KW-0004">4Fe-4S</keyword>
<name>A0A1I2M686_9CLOT</name>
<evidence type="ECO:0000313" key="9">
    <source>
        <dbReference type="EMBL" id="SFF84946.1"/>
    </source>
</evidence>
<dbReference type="RefSeq" id="WP_027639967.1">
    <property type="nucleotide sequence ID" value="NZ_BAAACD010000011.1"/>
</dbReference>
<reference evidence="9 10" key="1">
    <citation type="submission" date="2016-10" db="EMBL/GenBank/DDBJ databases">
        <authorList>
            <person name="de Groot N.N."/>
        </authorList>
    </citation>
    <scope>NUCLEOTIDE SEQUENCE [LARGE SCALE GENOMIC DNA]</scope>
    <source>
        <strain evidence="9 10">NLAE-zl-G419</strain>
    </source>
</reference>
<dbReference type="InterPro" id="IPR013785">
    <property type="entry name" value="Aldolase_TIM"/>
</dbReference>
<dbReference type="SUPFAM" id="SSF102114">
    <property type="entry name" value="Radical SAM enzymes"/>
    <property type="match status" value="1"/>
</dbReference>
<keyword evidence="4" id="KW-0479">Metal-binding</keyword>
<evidence type="ECO:0000313" key="11">
    <source>
        <dbReference type="Proteomes" id="UP000246114"/>
    </source>
</evidence>
<dbReference type="CDD" id="cd21122">
    <property type="entry name" value="SPASM_rSAM"/>
    <property type="match status" value="1"/>
</dbReference>
<evidence type="ECO:0000256" key="3">
    <source>
        <dbReference type="ARBA" id="ARBA00022691"/>
    </source>
</evidence>
<protein>
    <submittedName>
        <fullName evidence="9">Radical SAM additional 4Fe4S-binding SPASM domain-containing protein</fullName>
    </submittedName>
    <submittedName>
        <fullName evidence="8">Radical SAM protein</fullName>
    </submittedName>
</protein>
<evidence type="ECO:0000256" key="5">
    <source>
        <dbReference type="ARBA" id="ARBA00023004"/>
    </source>
</evidence>
<evidence type="ECO:0000313" key="10">
    <source>
        <dbReference type="Proteomes" id="UP000182135"/>
    </source>
</evidence>
<accession>A0A1I2M686</accession>
<dbReference type="eggNOG" id="COG0535">
    <property type="taxonomic scope" value="Bacteria"/>
</dbReference>
<dbReference type="Pfam" id="PF04055">
    <property type="entry name" value="Radical_SAM"/>
    <property type="match status" value="1"/>
</dbReference>
<dbReference type="EMBL" id="QAMZ01000048">
    <property type="protein sequence ID" value="PWL52572.1"/>
    <property type="molecule type" value="Genomic_DNA"/>
</dbReference>
<evidence type="ECO:0000256" key="1">
    <source>
        <dbReference type="ARBA" id="ARBA00001966"/>
    </source>
</evidence>